<evidence type="ECO:0000313" key="2">
    <source>
        <dbReference type="Proteomes" id="UP000796761"/>
    </source>
</evidence>
<protein>
    <submittedName>
        <fullName evidence="1">Uncharacterized protein</fullName>
    </submittedName>
</protein>
<accession>A0A8K1GCE9</accession>
<proteinExistence type="predicted"/>
<evidence type="ECO:0000313" key="1">
    <source>
        <dbReference type="EMBL" id="TRZ15250.1"/>
    </source>
</evidence>
<sequence length="106" mass="12386">MGEVRSHRKAAREVEEFDKVPLRNGVKTDCGMRRNGTVELFQEWKIWIETTEEFEEEEEGTLKLQKFFEVIGTVINAMANIGLTKKQFINNTIPITNKRENHKIGY</sequence>
<gene>
    <name evidence="1" type="ORF">HGM15179_011848</name>
</gene>
<comment type="caution">
    <text evidence="1">The sequence shown here is derived from an EMBL/GenBank/DDBJ whole genome shotgun (WGS) entry which is preliminary data.</text>
</comment>
<dbReference type="EMBL" id="SWJQ01000376">
    <property type="protein sequence ID" value="TRZ15250.1"/>
    <property type="molecule type" value="Genomic_DNA"/>
</dbReference>
<keyword evidence="2" id="KW-1185">Reference proteome</keyword>
<name>A0A8K1GCE9_9PASS</name>
<reference evidence="1" key="1">
    <citation type="submission" date="2019-04" db="EMBL/GenBank/DDBJ databases">
        <title>Genome assembly of Zosterops borbonicus 15179.</title>
        <authorList>
            <person name="Leroy T."/>
            <person name="Anselmetti Y."/>
            <person name="Tilak M.-K."/>
            <person name="Nabholz B."/>
        </authorList>
    </citation>
    <scope>NUCLEOTIDE SEQUENCE</scope>
    <source>
        <strain evidence="1">HGM_15179</strain>
        <tissue evidence="1">Muscle</tissue>
    </source>
</reference>
<dbReference type="AlphaFoldDB" id="A0A8K1GCE9"/>
<organism evidence="1 2">
    <name type="scientific">Zosterops borbonicus</name>
    <dbReference type="NCBI Taxonomy" id="364589"/>
    <lineage>
        <taxon>Eukaryota</taxon>
        <taxon>Metazoa</taxon>
        <taxon>Chordata</taxon>
        <taxon>Craniata</taxon>
        <taxon>Vertebrata</taxon>
        <taxon>Euteleostomi</taxon>
        <taxon>Archelosauria</taxon>
        <taxon>Archosauria</taxon>
        <taxon>Dinosauria</taxon>
        <taxon>Saurischia</taxon>
        <taxon>Theropoda</taxon>
        <taxon>Coelurosauria</taxon>
        <taxon>Aves</taxon>
        <taxon>Neognathae</taxon>
        <taxon>Neoaves</taxon>
        <taxon>Telluraves</taxon>
        <taxon>Australaves</taxon>
        <taxon>Passeriformes</taxon>
        <taxon>Sylvioidea</taxon>
        <taxon>Zosteropidae</taxon>
        <taxon>Zosterops</taxon>
    </lineage>
</organism>
<dbReference type="Proteomes" id="UP000796761">
    <property type="component" value="Unassembled WGS sequence"/>
</dbReference>